<dbReference type="Proteomes" id="UP001259239">
    <property type="component" value="Unassembled WGS sequence"/>
</dbReference>
<gene>
    <name evidence="2" type="ORF">P7H09_18085</name>
</gene>
<dbReference type="AlphaFoldDB" id="A0AAP5JWS6"/>
<evidence type="ECO:0000256" key="1">
    <source>
        <dbReference type="SAM" id="MobiDB-lite"/>
    </source>
</evidence>
<evidence type="ECO:0000313" key="2">
    <source>
        <dbReference type="EMBL" id="MDT2253097.1"/>
    </source>
</evidence>
<proteinExistence type="predicted"/>
<feature type="region of interest" description="Disordered" evidence="1">
    <location>
        <begin position="27"/>
        <end position="50"/>
    </location>
</feature>
<accession>A0AAP5JWS6</accession>
<comment type="caution">
    <text evidence="2">The sequence shown here is derived from an EMBL/GenBank/DDBJ whole genome shotgun (WGS) entry which is preliminary data.</text>
</comment>
<sequence>MRSFSWNYFWLSGDVDAYLLFKEIAGSQEAESPREASEERNDEQALESFM</sequence>
<feature type="compositionally biased region" description="Basic and acidic residues" evidence="1">
    <location>
        <begin position="31"/>
        <end position="43"/>
    </location>
</feature>
<evidence type="ECO:0000313" key="3">
    <source>
        <dbReference type="Proteomes" id="UP001259239"/>
    </source>
</evidence>
<dbReference type="RefSeq" id="WP_104932500.1">
    <property type="nucleotide sequence ID" value="NZ_CBCRXL010000002.1"/>
</dbReference>
<reference evidence="2" key="2">
    <citation type="submission" date="2023-03" db="EMBL/GenBank/DDBJ databases">
        <authorList>
            <person name="Obshta O."/>
            <person name="Zabrodski M.W."/>
            <person name="Soomro T."/>
            <person name="Wilson G."/>
            <person name="Masood F."/>
            <person name="Thebeau J."/>
            <person name="Bezerra Da Silva M.C."/>
            <person name="Raza F."/>
            <person name="Biganski S."/>
            <person name="Jose M."/>
            <person name="Camilli M."/>
            <person name="Kozii I.V."/>
            <person name="Kozii R.V."/>
            <person name="Simko E."/>
            <person name="Wood S.C."/>
        </authorList>
    </citation>
    <scope>NUCLEOTIDE SEQUENCE</scope>
    <source>
        <strain evidence="2">PL001</strain>
    </source>
</reference>
<protein>
    <submittedName>
        <fullName evidence="2">YqzL family protein</fullName>
    </submittedName>
</protein>
<reference evidence="2" key="1">
    <citation type="journal article" date="2023" name="J. Vet. Diagn. Invest.">
        <title>Oxytetracycline-resistant Paenibacillus larvae identified in commercial beekeeping operations in Saskatchewan using pooled honey sampling.</title>
        <authorList>
            <person name="Obshta O."/>
            <person name="Zabrodski M.W."/>
            <person name="Soomro T."/>
            <person name="Wilson G."/>
            <person name="Masood F."/>
            <person name="Thebeau J."/>
            <person name="Silva M.C.B."/>
            <person name="Biganski S."/>
            <person name="Kozii I.V."/>
            <person name="Koziy R.V."/>
            <person name="Raza M.F."/>
            <person name="Jose M.S."/>
            <person name="Simko E."/>
            <person name="Wood S.C."/>
        </authorList>
    </citation>
    <scope>NUCLEOTIDE SEQUENCE</scope>
    <source>
        <strain evidence="2">PL001</strain>
    </source>
</reference>
<name>A0AAP5JWS6_9BACL</name>
<dbReference type="EMBL" id="JARQGV010000004">
    <property type="protein sequence ID" value="MDT2253097.1"/>
    <property type="molecule type" value="Genomic_DNA"/>
</dbReference>
<dbReference type="InterPro" id="IPR025617">
    <property type="entry name" value="YqzL"/>
</dbReference>
<dbReference type="Pfam" id="PF14006">
    <property type="entry name" value="YqzL"/>
    <property type="match status" value="1"/>
</dbReference>
<dbReference type="GeneID" id="64219717"/>
<organism evidence="2 3">
    <name type="scientific">Paenibacillus larvae</name>
    <dbReference type="NCBI Taxonomy" id="1464"/>
    <lineage>
        <taxon>Bacteria</taxon>
        <taxon>Bacillati</taxon>
        <taxon>Bacillota</taxon>
        <taxon>Bacilli</taxon>
        <taxon>Bacillales</taxon>
        <taxon>Paenibacillaceae</taxon>
        <taxon>Paenibacillus</taxon>
    </lineage>
</organism>